<dbReference type="CDD" id="cd02007">
    <property type="entry name" value="TPP_DXS"/>
    <property type="match status" value="1"/>
</dbReference>
<comment type="caution">
    <text evidence="12">The sequence shown here is derived from an EMBL/GenBank/DDBJ whole genome shotgun (WGS) entry which is preliminary data.</text>
</comment>
<dbReference type="GO" id="GO:0030976">
    <property type="term" value="F:thiamine pyrophosphate binding"/>
    <property type="evidence" value="ECO:0007669"/>
    <property type="project" value="UniProtKB-UniRule"/>
</dbReference>
<evidence type="ECO:0000256" key="2">
    <source>
        <dbReference type="ARBA" id="ARBA00011081"/>
    </source>
</evidence>
<dbReference type="InterPro" id="IPR005475">
    <property type="entry name" value="Transketolase-like_Pyr-bd"/>
</dbReference>
<feature type="binding site" evidence="10">
    <location>
        <position position="366"/>
    </location>
    <ligand>
        <name>thiamine diphosphate</name>
        <dbReference type="ChEBI" id="CHEBI:58937"/>
    </ligand>
</feature>
<keyword evidence="4 10" id="KW-0808">Transferase</keyword>
<comment type="cofactor">
    <cofactor evidence="10">
        <name>thiamine diphosphate</name>
        <dbReference type="ChEBI" id="CHEBI:58937"/>
    </cofactor>
    <text evidence="10">Binds 1 thiamine pyrophosphate per subunit.</text>
</comment>
<dbReference type="AlphaFoldDB" id="E0E169"/>
<dbReference type="PANTHER" id="PTHR43322:SF5">
    <property type="entry name" value="1-DEOXY-D-XYLULOSE-5-PHOSPHATE SYNTHASE, CHLOROPLASTIC"/>
    <property type="match status" value="1"/>
</dbReference>
<evidence type="ECO:0000256" key="1">
    <source>
        <dbReference type="ARBA" id="ARBA00004980"/>
    </source>
</evidence>
<evidence type="ECO:0000313" key="12">
    <source>
        <dbReference type="EMBL" id="EFM65349.1"/>
    </source>
</evidence>
<protein>
    <recommendedName>
        <fullName evidence="10">1-deoxy-D-xylulose-5-phosphate synthase</fullName>
        <ecNumber evidence="10">2.2.1.7</ecNumber>
    </recommendedName>
    <alternativeName>
        <fullName evidence="10">1-deoxyxylulose-5-phosphate synthase</fullName>
        <shortName evidence="10">DXP synthase</shortName>
        <shortName evidence="10">DXPS</shortName>
    </alternativeName>
</protein>
<dbReference type="NCBIfam" id="NF003933">
    <property type="entry name" value="PRK05444.2-2"/>
    <property type="match status" value="1"/>
</dbReference>
<dbReference type="Pfam" id="PF02779">
    <property type="entry name" value="Transket_pyr"/>
    <property type="match status" value="1"/>
</dbReference>
<dbReference type="InterPro" id="IPR029061">
    <property type="entry name" value="THDP-binding"/>
</dbReference>
<dbReference type="PROSITE" id="PS00802">
    <property type="entry name" value="TRANSKETOLASE_2"/>
    <property type="match status" value="1"/>
</dbReference>
<dbReference type="UniPathway" id="UPA00064">
    <property type="reaction ID" value="UER00091"/>
</dbReference>
<dbReference type="GO" id="GO:0000287">
    <property type="term" value="F:magnesium ion binding"/>
    <property type="evidence" value="ECO:0007669"/>
    <property type="project" value="UniProtKB-UniRule"/>
</dbReference>
<keyword evidence="9 10" id="KW-0414">Isoprene biosynthesis</keyword>
<dbReference type="InterPro" id="IPR009014">
    <property type="entry name" value="Transketo_C/PFOR_II"/>
</dbReference>
<dbReference type="CDD" id="cd07033">
    <property type="entry name" value="TPP_PYR_DXS_TK_like"/>
    <property type="match status" value="1"/>
</dbReference>
<proteinExistence type="inferred from homology"/>
<reference evidence="12 13" key="1">
    <citation type="submission" date="2010-08" db="EMBL/GenBank/DDBJ databases">
        <authorList>
            <person name="Harkins D.M."/>
            <person name="Madupu R."/>
            <person name="Durkin A.S."/>
            <person name="Torralba M."/>
            <person name="Methe B."/>
            <person name="Sutton G.G."/>
            <person name="Nelson K.E."/>
        </authorList>
    </citation>
    <scope>NUCLEOTIDE SEQUENCE [LARGE SCALE GENOMIC DNA]</scope>
    <source>
        <strain evidence="12 13">DSM 17678</strain>
    </source>
</reference>
<keyword evidence="7 10" id="KW-0784">Thiamine biosynthesis</keyword>
<feature type="domain" description="Transketolase-like pyrimidine-binding" evidence="11">
    <location>
        <begin position="315"/>
        <end position="479"/>
    </location>
</feature>
<dbReference type="GO" id="GO:0005829">
    <property type="term" value="C:cytosol"/>
    <property type="evidence" value="ECO:0007669"/>
    <property type="project" value="TreeGrafter"/>
</dbReference>
<evidence type="ECO:0000313" key="13">
    <source>
        <dbReference type="Proteomes" id="UP000003244"/>
    </source>
</evidence>
<dbReference type="HAMAP" id="MF_00315">
    <property type="entry name" value="DXP_synth"/>
    <property type="match status" value="1"/>
</dbReference>
<feature type="binding site" evidence="10">
    <location>
        <begin position="115"/>
        <end position="117"/>
    </location>
    <ligand>
        <name>thiamine diphosphate</name>
        <dbReference type="ChEBI" id="CHEBI:58937"/>
    </ligand>
</feature>
<evidence type="ECO:0000256" key="7">
    <source>
        <dbReference type="ARBA" id="ARBA00022977"/>
    </source>
</evidence>
<comment type="function">
    <text evidence="10">Catalyzes the acyloin condensation reaction between C atoms 2 and 3 of pyruvate and glyceraldehyde 3-phosphate to yield 1-deoxy-D-xylulose-5-phosphate (DXP).</text>
</comment>
<evidence type="ECO:0000256" key="5">
    <source>
        <dbReference type="ARBA" id="ARBA00022723"/>
    </source>
</evidence>
<dbReference type="EMBL" id="ADGQ01000004">
    <property type="protein sequence ID" value="EFM65349.1"/>
    <property type="molecule type" value="Genomic_DNA"/>
</dbReference>
<dbReference type="SUPFAM" id="SSF52922">
    <property type="entry name" value="TK C-terminal domain-like"/>
    <property type="match status" value="1"/>
</dbReference>
<dbReference type="GO" id="GO:0009228">
    <property type="term" value="P:thiamine biosynthetic process"/>
    <property type="evidence" value="ECO:0007669"/>
    <property type="project" value="UniProtKB-UniRule"/>
</dbReference>
<dbReference type="Proteomes" id="UP000003244">
    <property type="component" value="Unassembled WGS sequence"/>
</dbReference>
<keyword evidence="6 10" id="KW-0460">Magnesium</keyword>
<dbReference type="GeneID" id="84799908"/>
<evidence type="ECO:0000256" key="9">
    <source>
        <dbReference type="ARBA" id="ARBA00023229"/>
    </source>
</evidence>
<evidence type="ECO:0000256" key="3">
    <source>
        <dbReference type="ARBA" id="ARBA00011738"/>
    </source>
</evidence>
<evidence type="ECO:0000256" key="10">
    <source>
        <dbReference type="HAMAP-Rule" id="MF_00315"/>
    </source>
</evidence>
<keyword evidence="8 10" id="KW-0786">Thiamine pyrophosphate</keyword>
<dbReference type="InterPro" id="IPR005477">
    <property type="entry name" value="Dxylulose-5-P_synthase"/>
</dbReference>
<dbReference type="Pfam" id="PF13292">
    <property type="entry name" value="DXP_synthase_N"/>
    <property type="match status" value="1"/>
</dbReference>
<dbReference type="OrthoDB" id="9803371at2"/>
<dbReference type="InterPro" id="IPR020826">
    <property type="entry name" value="Transketolase_BS"/>
</dbReference>
<name>E0E169_9FIRM</name>
<dbReference type="PANTHER" id="PTHR43322">
    <property type="entry name" value="1-D-DEOXYXYLULOSE 5-PHOSPHATE SYNTHASE-RELATED"/>
    <property type="match status" value="1"/>
</dbReference>
<comment type="catalytic activity">
    <reaction evidence="10">
        <text>D-glyceraldehyde 3-phosphate + pyruvate + H(+) = 1-deoxy-D-xylulose 5-phosphate + CO2</text>
        <dbReference type="Rhea" id="RHEA:12605"/>
        <dbReference type="ChEBI" id="CHEBI:15361"/>
        <dbReference type="ChEBI" id="CHEBI:15378"/>
        <dbReference type="ChEBI" id="CHEBI:16526"/>
        <dbReference type="ChEBI" id="CHEBI:57792"/>
        <dbReference type="ChEBI" id="CHEBI:59776"/>
        <dbReference type="EC" id="2.2.1.7"/>
    </reaction>
</comment>
<feature type="binding site" evidence="10">
    <location>
        <begin position="147"/>
        <end position="148"/>
    </location>
    <ligand>
        <name>thiamine diphosphate</name>
        <dbReference type="ChEBI" id="CHEBI:58937"/>
    </ligand>
</feature>
<dbReference type="InterPro" id="IPR033248">
    <property type="entry name" value="Transketolase_C"/>
</dbReference>
<comment type="subunit">
    <text evidence="3 10">Homodimer.</text>
</comment>
<feature type="binding site" evidence="10">
    <location>
        <position position="175"/>
    </location>
    <ligand>
        <name>Mg(2+)</name>
        <dbReference type="ChEBI" id="CHEBI:18420"/>
    </ligand>
</feature>
<accession>E0E169</accession>
<dbReference type="GO" id="GO:0016114">
    <property type="term" value="P:terpenoid biosynthetic process"/>
    <property type="evidence" value="ECO:0007669"/>
    <property type="project" value="UniProtKB-UniRule"/>
</dbReference>
<dbReference type="eggNOG" id="COG1154">
    <property type="taxonomic scope" value="Bacteria"/>
</dbReference>
<keyword evidence="13" id="KW-1185">Reference proteome</keyword>
<dbReference type="PROSITE" id="PS00801">
    <property type="entry name" value="TRANSKETOLASE_1"/>
    <property type="match status" value="1"/>
</dbReference>
<dbReference type="EC" id="2.2.1.7" evidence="10"/>
<evidence type="ECO:0000259" key="11">
    <source>
        <dbReference type="SMART" id="SM00861"/>
    </source>
</evidence>
<gene>
    <name evidence="10 12" type="primary">dxs</name>
    <name evidence="12" type="ORF">HMPREF0634_0421</name>
</gene>
<dbReference type="Gene3D" id="3.40.50.970">
    <property type="match status" value="2"/>
</dbReference>
<evidence type="ECO:0000256" key="8">
    <source>
        <dbReference type="ARBA" id="ARBA00023052"/>
    </source>
</evidence>
<dbReference type="GO" id="GO:0008661">
    <property type="term" value="F:1-deoxy-D-xylulose-5-phosphate synthase activity"/>
    <property type="evidence" value="ECO:0007669"/>
    <property type="project" value="UniProtKB-UniRule"/>
</dbReference>
<dbReference type="SUPFAM" id="SSF52518">
    <property type="entry name" value="Thiamin diphosphate-binding fold (THDP-binding)"/>
    <property type="match status" value="1"/>
</dbReference>
<evidence type="ECO:0000256" key="4">
    <source>
        <dbReference type="ARBA" id="ARBA00022679"/>
    </source>
</evidence>
<feature type="binding site" evidence="10">
    <location>
        <position position="287"/>
    </location>
    <ligand>
        <name>thiamine diphosphate</name>
        <dbReference type="ChEBI" id="CHEBI:58937"/>
    </ligand>
</feature>
<organism evidence="12 13">
    <name type="scientific">Peptostreptococcus stomatis DSM 17678</name>
    <dbReference type="NCBI Taxonomy" id="596315"/>
    <lineage>
        <taxon>Bacteria</taxon>
        <taxon>Bacillati</taxon>
        <taxon>Bacillota</taxon>
        <taxon>Clostridia</taxon>
        <taxon>Peptostreptococcales</taxon>
        <taxon>Peptostreptococcaceae</taxon>
        <taxon>Peptostreptococcus</taxon>
    </lineage>
</organism>
<dbReference type="NCBIfam" id="TIGR00204">
    <property type="entry name" value="dxs"/>
    <property type="match status" value="1"/>
</dbReference>
<comment type="similarity">
    <text evidence="2 10">Belongs to the transketolase family. DXPS subfamily.</text>
</comment>
<comment type="pathway">
    <text evidence="1 10">Metabolic intermediate biosynthesis; 1-deoxy-D-xylulose 5-phosphate biosynthesis; 1-deoxy-D-xylulose 5-phosphate from D-glyceraldehyde 3-phosphate and pyruvate: step 1/1.</text>
</comment>
<dbReference type="Pfam" id="PF02780">
    <property type="entry name" value="Transketolase_C"/>
    <property type="match status" value="1"/>
</dbReference>
<dbReference type="InterPro" id="IPR049557">
    <property type="entry name" value="Transketolase_CS"/>
</dbReference>
<dbReference type="RefSeq" id="WP_007788078.1">
    <property type="nucleotide sequence ID" value="NZ_ADGQ01000004.1"/>
</dbReference>
<dbReference type="GO" id="GO:0019288">
    <property type="term" value="P:isopentenyl diphosphate biosynthetic process, methylerythritol 4-phosphate pathway"/>
    <property type="evidence" value="ECO:0007669"/>
    <property type="project" value="TreeGrafter"/>
</dbReference>
<dbReference type="SMART" id="SM00861">
    <property type="entry name" value="Transket_pyr"/>
    <property type="match status" value="1"/>
</dbReference>
<feature type="binding site" evidence="10">
    <location>
        <position position="74"/>
    </location>
    <ligand>
        <name>thiamine diphosphate</name>
        <dbReference type="ChEBI" id="CHEBI:58937"/>
    </ligand>
</feature>
<dbReference type="STRING" id="596315.HMPREF0634_0421"/>
<feature type="binding site" evidence="10">
    <location>
        <position position="146"/>
    </location>
    <ligand>
        <name>Mg(2+)</name>
        <dbReference type="ChEBI" id="CHEBI:18420"/>
    </ligand>
</feature>
<evidence type="ECO:0000256" key="6">
    <source>
        <dbReference type="ARBA" id="ARBA00022842"/>
    </source>
</evidence>
<feature type="binding site" evidence="10">
    <location>
        <position position="175"/>
    </location>
    <ligand>
        <name>thiamine diphosphate</name>
        <dbReference type="ChEBI" id="CHEBI:58937"/>
    </ligand>
</feature>
<sequence length="648" mass="72017">MYELIRGINSPADIKRMNKEDLSNLAKDIRKFLIKKISATGGHLASNLGVVELTLALHKVFDSPEDKIIWDVGHQAYVHKILTGRQDGFDSLRQYGGMSGFPKESESQHDIFDTGHSSTSISVALGLACARDIQKQKHQVIAVIGDGAFTGGMAIEALNNLGYLNKNMIVILNDNEMSIDKNTGAFSSYMSKIMMNSDTLIMKENIDKFMNMTQIGSKISKRANRLTDSIFTSLSPSECGLIDALGIKYFGPIDGHNIEELVETLEFIKNVDGPKFIHVKTVKGKGYKFAQDHPEDYHGVGKFDYRTGVKPGKTRSISSIVGITLAEMANYNENIIAITAAMPTGTGLNIFSKLHPDRYFDVGIAEQHATTFAAGLAKAGLKPYFAVYSSFLQRGYDQLIHDVCITSKPVTFLIDRAGLVGNDGETHHGIFDLSYLNPIPNLTVMAPMDSQEMIDMIRFSERMDSPLAIRYPRGSEYIISQKDYDFCKIDREPFDSYSIGQPQVLIDEVRPLKGNNNLRKVAIISIGNMMKPVLDILPDLRKEYRESHNGQDFELILLNARYLKPLNVDTYLDILGSVDNVISLEDNVVTGGFGSSILKLLSENHLDTRLDIFAVPDKFIGHGNTDILMDKLGLSPSKIKDRILKILE</sequence>
<comment type="cofactor">
    <cofactor evidence="10">
        <name>Mg(2+)</name>
        <dbReference type="ChEBI" id="CHEBI:18420"/>
    </cofactor>
    <text evidence="10">Binds 1 Mg(2+) ion per subunit.</text>
</comment>
<keyword evidence="5 10" id="KW-0479">Metal-binding</keyword>
<dbReference type="Gene3D" id="3.40.50.920">
    <property type="match status" value="1"/>
</dbReference>